<dbReference type="GO" id="GO:0097506">
    <property type="term" value="F:deaminated base DNA N-glycosylase activity"/>
    <property type="evidence" value="ECO:0007669"/>
    <property type="project" value="UniProtKB-ARBA"/>
</dbReference>
<accession>A0A918VI11</accession>
<keyword evidence="10" id="KW-1185">Reference proteome</keyword>
<evidence type="ECO:0000256" key="7">
    <source>
        <dbReference type="ARBA" id="ARBA00023204"/>
    </source>
</evidence>
<dbReference type="InterPro" id="IPR005122">
    <property type="entry name" value="Uracil-DNA_glycosylase-like"/>
</dbReference>
<dbReference type="Pfam" id="PF03167">
    <property type="entry name" value="UDG"/>
    <property type="match status" value="1"/>
</dbReference>
<evidence type="ECO:0000256" key="4">
    <source>
        <dbReference type="ARBA" id="ARBA00022801"/>
    </source>
</evidence>
<protein>
    <recommendedName>
        <fullName evidence="8">Uracil-DNA glycosylase-like domain-containing protein</fullName>
    </recommendedName>
</protein>
<evidence type="ECO:0000259" key="8">
    <source>
        <dbReference type="SMART" id="SM00986"/>
    </source>
</evidence>
<evidence type="ECO:0000313" key="9">
    <source>
        <dbReference type="EMBL" id="GGZ98264.1"/>
    </source>
</evidence>
<keyword evidence="4" id="KW-0378">Hydrolase</keyword>
<dbReference type="SMART" id="SM00986">
    <property type="entry name" value="UDG"/>
    <property type="match status" value="1"/>
</dbReference>
<dbReference type="Proteomes" id="UP000614811">
    <property type="component" value="Unassembled WGS sequence"/>
</dbReference>
<keyword evidence="2" id="KW-0479">Metal-binding</keyword>
<proteinExistence type="predicted"/>
<name>A0A918VI11_9GAMM</name>
<dbReference type="SMART" id="SM00987">
    <property type="entry name" value="UreE_C"/>
    <property type="match status" value="1"/>
</dbReference>
<comment type="caution">
    <text evidence="9">The sequence shown here is derived from an EMBL/GenBank/DDBJ whole genome shotgun (WGS) entry which is preliminary data.</text>
</comment>
<keyword evidence="5" id="KW-0408">Iron</keyword>
<gene>
    <name evidence="9" type="ORF">GCM10008090_03340</name>
</gene>
<dbReference type="EMBL" id="BMXA01000001">
    <property type="protein sequence ID" value="GGZ98264.1"/>
    <property type="molecule type" value="Genomic_DNA"/>
</dbReference>
<organism evidence="9 10">
    <name type="scientific">Arenicella chitinivorans</name>
    <dbReference type="NCBI Taxonomy" id="1329800"/>
    <lineage>
        <taxon>Bacteria</taxon>
        <taxon>Pseudomonadati</taxon>
        <taxon>Pseudomonadota</taxon>
        <taxon>Gammaproteobacteria</taxon>
        <taxon>Arenicellales</taxon>
        <taxon>Arenicellaceae</taxon>
        <taxon>Arenicella</taxon>
    </lineage>
</organism>
<evidence type="ECO:0000256" key="6">
    <source>
        <dbReference type="ARBA" id="ARBA00023014"/>
    </source>
</evidence>
<feature type="domain" description="Uracil-DNA glycosylase-like" evidence="8">
    <location>
        <begin position="143"/>
        <end position="287"/>
    </location>
</feature>
<keyword evidence="3" id="KW-0227">DNA damage</keyword>
<dbReference type="GO" id="GO:0046872">
    <property type="term" value="F:metal ion binding"/>
    <property type="evidence" value="ECO:0007669"/>
    <property type="project" value="UniProtKB-KW"/>
</dbReference>
<dbReference type="GO" id="GO:0006281">
    <property type="term" value="P:DNA repair"/>
    <property type="evidence" value="ECO:0007669"/>
    <property type="project" value="UniProtKB-KW"/>
</dbReference>
<dbReference type="CDD" id="cd10030">
    <property type="entry name" value="UDG-F4_TTUDGA_SPO1dp_like"/>
    <property type="match status" value="1"/>
</dbReference>
<dbReference type="PANTHER" id="PTHR33693">
    <property type="entry name" value="TYPE-5 URACIL-DNA GLYCOSYLASE"/>
    <property type="match status" value="1"/>
</dbReference>
<reference evidence="9" key="1">
    <citation type="journal article" date="2014" name="Int. J. Syst. Evol. Microbiol.">
        <title>Complete genome sequence of Corynebacterium casei LMG S-19264T (=DSM 44701T), isolated from a smear-ripened cheese.</title>
        <authorList>
            <consortium name="US DOE Joint Genome Institute (JGI-PGF)"/>
            <person name="Walter F."/>
            <person name="Albersmeier A."/>
            <person name="Kalinowski J."/>
            <person name="Ruckert C."/>
        </authorList>
    </citation>
    <scope>NUCLEOTIDE SEQUENCE</scope>
    <source>
        <strain evidence="9">KCTC 12711</strain>
    </source>
</reference>
<dbReference type="GO" id="GO:0051539">
    <property type="term" value="F:4 iron, 4 sulfur cluster binding"/>
    <property type="evidence" value="ECO:0007669"/>
    <property type="project" value="UniProtKB-KW"/>
</dbReference>
<dbReference type="AlphaFoldDB" id="A0A918VI11"/>
<dbReference type="SUPFAM" id="SSF52141">
    <property type="entry name" value="Uracil-DNA glycosylase-like"/>
    <property type="match status" value="1"/>
</dbReference>
<evidence type="ECO:0000256" key="5">
    <source>
        <dbReference type="ARBA" id="ARBA00023004"/>
    </source>
</evidence>
<dbReference type="InterPro" id="IPR036895">
    <property type="entry name" value="Uracil-DNA_glycosylase-like_sf"/>
</dbReference>
<evidence type="ECO:0000313" key="10">
    <source>
        <dbReference type="Proteomes" id="UP000614811"/>
    </source>
</evidence>
<evidence type="ECO:0000256" key="3">
    <source>
        <dbReference type="ARBA" id="ARBA00022763"/>
    </source>
</evidence>
<keyword evidence="6" id="KW-0411">Iron-sulfur</keyword>
<dbReference type="RefSeq" id="WP_189398268.1">
    <property type="nucleotide sequence ID" value="NZ_BMXA01000001.1"/>
</dbReference>
<dbReference type="PANTHER" id="PTHR33693:SF1">
    <property type="entry name" value="TYPE-4 URACIL-DNA GLYCOSYLASE"/>
    <property type="match status" value="1"/>
</dbReference>
<evidence type="ECO:0000256" key="1">
    <source>
        <dbReference type="ARBA" id="ARBA00022485"/>
    </source>
</evidence>
<sequence length="297" mass="32210">MTSELLNQLHVQAWRLRAKPEIQVVSAPPETVEPEGIPVPSTETQAVQEVPALDDDAQVGAIESEPFVAALGGHQVPVLAPVMVASEPALTAPEMREEPEHVIPDISEPLVSDPVAVADWTTLQSMINTGLLCPSCNTNNAVMGDGSQQAQWLFVFDSPTTTDLREGQICNGRAGGLYDALLSACGMARTSVYTTTVFKCAPTDDLSLSPACHAILRRQIELIAPKVVVAFGEFAAQSVLKANEPLDALRKQTQTCFSTGVRVVPTYSPLQMLEHNELKAEVWRDLSTALRWYRQLP</sequence>
<keyword evidence="1" id="KW-0004">4Fe-4S</keyword>
<dbReference type="Gene3D" id="3.40.470.10">
    <property type="entry name" value="Uracil-DNA glycosylase-like domain"/>
    <property type="match status" value="1"/>
</dbReference>
<keyword evidence="7" id="KW-0234">DNA repair</keyword>
<evidence type="ECO:0000256" key="2">
    <source>
        <dbReference type="ARBA" id="ARBA00022723"/>
    </source>
</evidence>
<reference evidence="9" key="2">
    <citation type="submission" date="2020-09" db="EMBL/GenBank/DDBJ databases">
        <authorList>
            <person name="Sun Q."/>
            <person name="Kim S."/>
        </authorList>
    </citation>
    <scope>NUCLEOTIDE SEQUENCE</scope>
    <source>
        <strain evidence="9">KCTC 12711</strain>
    </source>
</reference>
<dbReference type="InterPro" id="IPR051536">
    <property type="entry name" value="UDG_Type-4/5"/>
</dbReference>